<accession>A0A9D4N6Z2</accession>
<reference evidence="1" key="2">
    <citation type="submission" date="2020-11" db="EMBL/GenBank/DDBJ databases">
        <authorList>
            <person name="McCartney M.A."/>
            <person name="Auch B."/>
            <person name="Kono T."/>
            <person name="Mallez S."/>
            <person name="Becker A."/>
            <person name="Gohl D.M."/>
            <person name="Silverstein K.A.T."/>
            <person name="Koren S."/>
            <person name="Bechman K.B."/>
            <person name="Herman A."/>
            <person name="Abrahante J.E."/>
            <person name="Garbe J."/>
        </authorList>
    </citation>
    <scope>NUCLEOTIDE SEQUENCE</scope>
    <source>
        <strain evidence="1">Duluth1</strain>
        <tissue evidence="1">Whole animal</tissue>
    </source>
</reference>
<protein>
    <submittedName>
        <fullName evidence="1">Uncharacterized protein</fullName>
    </submittedName>
</protein>
<dbReference type="AlphaFoldDB" id="A0A9D4N6Z2"/>
<organism evidence="1 2">
    <name type="scientific">Dreissena polymorpha</name>
    <name type="common">Zebra mussel</name>
    <name type="synonym">Mytilus polymorpha</name>
    <dbReference type="NCBI Taxonomy" id="45954"/>
    <lineage>
        <taxon>Eukaryota</taxon>
        <taxon>Metazoa</taxon>
        <taxon>Spiralia</taxon>
        <taxon>Lophotrochozoa</taxon>
        <taxon>Mollusca</taxon>
        <taxon>Bivalvia</taxon>
        <taxon>Autobranchia</taxon>
        <taxon>Heteroconchia</taxon>
        <taxon>Euheterodonta</taxon>
        <taxon>Imparidentia</taxon>
        <taxon>Neoheterodontei</taxon>
        <taxon>Myida</taxon>
        <taxon>Dreissenoidea</taxon>
        <taxon>Dreissenidae</taxon>
        <taxon>Dreissena</taxon>
    </lineage>
</organism>
<name>A0A9D4N6Z2_DREPO</name>
<evidence type="ECO:0000313" key="1">
    <source>
        <dbReference type="EMBL" id="KAH3890887.1"/>
    </source>
</evidence>
<sequence length="63" mass="7574">MNSARLPIRLWHLEKEFWLLMNQQVQWARDWNQLVWKTMRKTADVTVNCCSQLMLALLKTSVV</sequence>
<proteinExistence type="predicted"/>
<keyword evidence="2" id="KW-1185">Reference proteome</keyword>
<evidence type="ECO:0000313" key="2">
    <source>
        <dbReference type="Proteomes" id="UP000828390"/>
    </source>
</evidence>
<reference evidence="1" key="1">
    <citation type="journal article" date="2019" name="bioRxiv">
        <title>The Genome of the Zebra Mussel, Dreissena polymorpha: A Resource for Invasive Species Research.</title>
        <authorList>
            <person name="McCartney M.A."/>
            <person name="Auch B."/>
            <person name="Kono T."/>
            <person name="Mallez S."/>
            <person name="Zhang Y."/>
            <person name="Obille A."/>
            <person name="Becker A."/>
            <person name="Abrahante J.E."/>
            <person name="Garbe J."/>
            <person name="Badalamenti J.P."/>
            <person name="Herman A."/>
            <person name="Mangelson H."/>
            <person name="Liachko I."/>
            <person name="Sullivan S."/>
            <person name="Sone E.D."/>
            <person name="Koren S."/>
            <person name="Silverstein K.A.T."/>
            <person name="Beckman K.B."/>
            <person name="Gohl D.M."/>
        </authorList>
    </citation>
    <scope>NUCLEOTIDE SEQUENCE</scope>
    <source>
        <strain evidence="1">Duluth1</strain>
        <tissue evidence="1">Whole animal</tissue>
    </source>
</reference>
<comment type="caution">
    <text evidence="1">The sequence shown here is derived from an EMBL/GenBank/DDBJ whole genome shotgun (WGS) entry which is preliminary data.</text>
</comment>
<gene>
    <name evidence="1" type="ORF">DPMN_014977</name>
</gene>
<dbReference type="Proteomes" id="UP000828390">
    <property type="component" value="Unassembled WGS sequence"/>
</dbReference>
<dbReference type="EMBL" id="JAIWYP010000001">
    <property type="protein sequence ID" value="KAH3890887.1"/>
    <property type="molecule type" value="Genomic_DNA"/>
</dbReference>